<organism evidence="1 2">
    <name type="scientific">Datura stramonium</name>
    <name type="common">Jimsonweed</name>
    <name type="synonym">Common thornapple</name>
    <dbReference type="NCBI Taxonomy" id="4076"/>
    <lineage>
        <taxon>Eukaryota</taxon>
        <taxon>Viridiplantae</taxon>
        <taxon>Streptophyta</taxon>
        <taxon>Embryophyta</taxon>
        <taxon>Tracheophyta</taxon>
        <taxon>Spermatophyta</taxon>
        <taxon>Magnoliopsida</taxon>
        <taxon>eudicotyledons</taxon>
        <taxon>Gunneridae</taxon>
        <taxon>Pentapetalae</taxon>
        <taxon>asterids</taxon>
        <taxon>lamiids</taxon>
        <taxon>Solanales</taxon>
        <taxon>Solanaceae</taxon>
        <taxon>Solanoideae</taxon>
        <taxon>Datureae</taxon>
        <taxon>Datura</taxon>
    </lineage>
</organism>
<evidence type="ECO:0000313" key="2">
    <source>
        <dbReference type="Proteomes" id="UP000823775"/>
    </source>
</evidence>
<sequence>MQIESLMSVVIRGVSVDISTEAINQYYLGYNYEVVDTFAYNEIDSRGGQARGWMDRDIPNEVRQQIATRTQSRCGIHHGQEEDRHQPNGLFGAEGQGCSDFHLLIISMPHYTIMPKGRRADPVKGR</sequence>
<name>A0ABS8UTB8_DATST</name>
<evidence type="ECO:0000313" key="1">
    <source>
        <dbReference type="EMBL" id="MCD9561438.1"/>
    </source>
</evidence>
<accession>A0ABS8UTB8</accession>
<reference evidence="1 2" key="1">
    <citation type="journal article" date="2021" name="BMC Genomics">
        <title>Datura genome reveals duplications of psychoactive alkaloid biosynthetic genes and high mutation rate following tissue culture.</title>
        <authorList>
            <person name="Rajewski A."/>
            <person name="Carter-House D."/>
            <person name="Stajich J."/>
            <person name="Litt A."/>
        </authorList>
    </citation>
    <scope>NUCLEOTIDE SEQUENCE [LARGE SCALE GENOMIC DNA]</scope>
    <source>
        <strain evidence="1">AR-01</strain>
    </source>
</reference>
<protein>
    <submittedName>
        <fullName evidence="1">Uncharacterized protein</fullName>
    </submittedName>
</protein>
<dbReference type="Proteomes" id="UP000823775">
    <property type="component" value="Unassembled WGS sequence"/>
</dbReference>
<proteinExistence type="predicted"/>
<keyword evidence="2" id="KW-1185">Reference proteome</keyword>
<comment type="caution">
    <text evidence="1">The sequence shown here is derived from an EMBL/GenBank/DDBJ whole genome shotgun (WGS) entry which is preliminary data.</text>
</comment>
<gene>
    <name evidence="1" type="ORF">HAX54_020549</name>
</gene>
<dbReference type="EMBL" id="JACEIK010002478">
    <property type="protein sequence ID" value="MCD9561438.1"/>
    <property type="molecule type" value="Genomic_DNA"/>
</dbReference>